<dbReference type="GO" id="GO:0016853">
    <property type="term" value="F:isomerase activity"/>
    <property type="evidence" value="ECO:0007669"/>
    <property type="project" value="UniProtKB-KW"/>
</dbReference>
<organism evidence="2 3">
    <name type="scientific">Arundinibacter roseus</name>
    <dbReference type="NCBI Taxonomy" id="2070510"/>
    <lineage>
        <taxon>Bacteria</taxon>
        <taxon>Pseudomonadati</taxon>
        <taxon>Bacteroidota</taxon>
        <taxon>Cytophagia</taxon>
        <taxon>Cytophagales</taxon>
        <taxon>Spirosomataceae</taxon>
        <taxon>Arundinibacter</taxon>
    </lineage>
</organism>
<feature type="domain" description="Xylose isomerase-like TIM barrel" evidence="1">
    <location>
        <begin position="28"/>
        <end position="287"/>
    </location>
</feature>
<dbReference type="AlphaFoldDB" id="A0A4R4KA14"/>
<dbReference type="Pfam" id="PF01261">
    <property type="entry name" value="AP_endonuc_2"/>
    <property type="match status" value="1"/>
</dbReference>
<dbReference type="SUPFAM" id="SSF51658">
    <property type="entry name" value="Xylose isomerase-like"/>
    <property type="match status" value="1"/>
</dbReference>
<dbReference type="OrthoDB" id="9779184at2"/>
<accession>A0A4R4KA14</accession>
<reference evidence="2 3" key="1">
    <citation type="submission" date="2019-02" db="EMBL/GenBank/DDBJ databases">
        <title>Arundinibacter roseus gen. nov., sp. nov., a new member of the family Cytophagaceae.</title>
        <authorList>
            <person name="Szuroczki S."/>
            <person name="Khayer B."/>
            <person name="Sproer C."/>
            <person name="Toumi M."/>
            <person name="Szabo A."/>
            <person name="Felfoldi T."/>
            <person name="Schumann P."/>
            <person name="Toth E."/>
        </authorList>
    </citation>
    <scope>NUCLEOTIDE SEQUENCE [LARGE SCALE GENOMIC DNA]</scope>
    <source>
        <strain evidence="2 3">DMA-k-7a</strain>
    </source>
</reference>
<dbReference type="Gene3D" id="3.20.20.150">
    <property type="entry name" value="Divalent-metal-dependent TIM barrel enzymes"/>
    <property type="match status" value="1"/>
</dbReference>
<dbReference type="InterPro" id="IPR050312">
    <property type="entry name" value="IolE/XylAMocC-like"/>
</dbReference>
<evidence type="ECO:0000313" key="3">
    <source>
        <dbReference type="Proteomes" id="UP000295706"/>
    </source>
</evidence>
<dbReference type="Proteomes" id="UP000295706">
    <property type="component" value="Unassembled WGS sequence"/>
</dbReference>
<gene>
    <name evidence="2" type="ORF">EZE20_13290</name>
</gene>
<dbReference type="InterPro" id="IPR013022">
    <property type="entry name" value="Xyl_isomerase-like_TIM-brl"/>
</dbReference>
<keyword evidence="2" id="KW-0413">Isomerase</keyword>
<dbReference type="PANTHER" id="PTHR12110:SF41">
    <property type="entry name" value="INOSOSE DEHYDRATASE"/>
    <property type="match status" value="1"/>
</dbReference>
<keyword evidence="3" id="KW-1185">Reference proteome</keyword>
<name>A0A4R4KA14_9BACT</name>
<comment type="caution">
    <text evidence="2">The sequence shown here is derived from an EMBL/GenBank/DDBJ whole genome shotgun (WGS) entry which is preliminary data.</text>
</comment>
<dbReference type="EMBL" id="SMJU01000007">
    <property type="protein sequence ID" value="TDB64638.1"/>
    <property type="molecule type" value="Genomic_DNA"/>
</dbReference>
<proteinExistence type="predicted"/>
<evidence type="ECO:0000259" key="1">
    <source>
        <dbReference type="Pfam" id="PF01261"/>
    </source>
</evidence>
<dbReference type="PANTHER" id="PTHR12110">
    <property type="entry name" value="HYDROXYPYRUVATE ISOMERASE"/>
    <property type="match status" value="1"/>
</dbReference>
<protein>
    <submittedName>
        <fullName evidence="2">Sugar phosphate isomerase/epimerase</fullName>
    </submittedName>
</protein>
<evidence type="ECO:0000313" key="2">
    <source>
        <dbReference type="EMBL" id="TDB64638.1"/>
    </source>
</evidence>
<dbReference type="RefSeq" id="WP_132118381.1">
    <property type="nucleotide sequence ID" value="NZ_SMJU01000007.1"/>
</dbReference>
<dbReference type="InterPro" id="IPR036237">
    <property type="entry name" value="Xyl_isomerase-like_sf"/>
</dbReference>
<sequence length="299" mass="34541">MPKLAAFPKAFMQELCREGTMKVSEWIELAVKLNIEGLEWYAGFLEMADETTWAGFRAQVEQHNKVIPMLCCSPDFTHPDADFRQREIEKQHHWIDMTYQLGGSYCRVLSGQRRPELTLEEGVELAAQCIESCLPYAQEKGITLILENHYKDDFWEFPEFAQKMDVFCALVDRVRHPNFGVNYDPSNAFLAGEDPLELLYRISDRIVTIHASDRYLIEGTIEDLRKEEDGAVGYARRLRHGEIGKGLNDYDAIFTELKRVGFDGWISIEDGVEGMEQLERSVAFLRSKMAQYWPVQPEL</sequence>